<keyword evidence="1" id="KW-0812">Transmembrane</keyword>
<keyword evidence="1" id="KW-1133">Transmembrane helix</keyword>
<evidence type="ECO:0000313" key="2">
    <source>
        <dbReference type="EMBL" id="QHL87294.1"/>
    </source>
</evidence>
<dbReference type="AlphaFoldDB" id="A0A6P1NY51"/>
<evidence type="ECO:0000256" key="1">
    <source>
        <dbReference type="SAM" id="Phobius"/>
    </source>
</evidence>
<feature type="transmembrane region" description="Helical" evidence="1">
    <location>
        <begin position="30"/>
        <end position="49"/>
    </location>
</feature>
<gene>
    <name evidence="2" type="ORF">GU926_07550</name>
</gene>
<accession>A0A6P1NY51</accession>
<reference evidence="2 3" key="1">
    <citation type="submission" date="2020-01" db="EMBL/GenBank/DDBJ databases">
        <authorList>
            <person name="Kim M."/>
        </authorList>
    </citation>
    <scope>NUCLEOTIDE SEQUENCE [LARGE SCALE GENOMIC DNA]</scope>
    <source>
        <strain evidence="2 3">BT10</strain>
    </source>
</reference>
<proteinExistence type="predicted"/>
<sequence>MKKTSVPTWLTVIALVLFVSGLLLRVFHWASLTVVFTLIGLGLVLRVIARVLHYQNDRSDSQDQD</sequence>
<keyword evidence="1" id="KW-0472">Membrane</keyword>
<protein>
    <submittedName>
        <fullName evidence="2">Uncharacterized protein</fullName>
    </submittedName>
</protein>
<dbReference type="EMBL" id="CP047897">
    <property type="protein sequence ID" value="QHL87294.1"/>
    <property type="molecule type" value="Genomic_DNA"/>
</dbReference>
<organism evidence="2 3">
    <name type="scientific">Nibribacter ruber</name>
    <dbReference type="NCBI Taxonomy" id="2698458"/>
    <lineage>
        <taxon>Bacteria</taxon>
        <taxon>Pseudomonadati</taxon>
        <taxon>Bacteroidota</taxon>
        <taxon>Cytophagia</taxon>
        <taxon>Cytophagales</taxon>
        <taxon>Hymenobacteraceae</taxon>
        <taxon>Nibribacter</taxon>
    </lineage>
</organism>
<keyword evidence="3" id="KW-1185">Reference proteome</keyword>
<dbReference type="Proteomes" id="UP000464214">
    <property type="component" value="Chromosome"/>
</dbReference>
<dbReference type="RefSeq" id="WP_160690571.1">
    <property type="nucleotide sequence ID" value="NZ_CP047897.1"/>
</dbReference>
<feature type="transmembrane region" description="Helical" evidence="1">
    <location>
        <begin position="7"/>
        <end position="24"/>
    </location>
</feature>
<name>A0A6P1NY51_9BACT</name>
<evidence type="ECO:0000313" key="3">
    <source>
        <dbReference type="Proteomes" id="UP000464214"/>
    </source>
</evidence>
<dbReference type="KEGG" id="nib:GU926_07550"/>